<dbReference type="KEGG" id="fpq:IB65_07140"/>
<reference evidence="1 2" key="1">
    <citation type="submission" date="2020-07" db="EMBL/GenBank/DDBJ databases">
        <title>Genomic characterization of Flavobacterium psychrophilum strains.</title>
        <authorList>
            <person name="Castillo D."/>
            <person name="Jorgensen J."/>
            <person name="Middelboe M."/>
        </authorList>
    </citation>
    <scope>NUCLEOTIDE SEQUENCE [LARGE SCALE GENOMIC DNA]</scope>
    <source>
        <strain evidence="1 2">FPS-R7</strain>
    </source>
</reference>
<dbReference type="KEGG" id="fpv:IA03_07240"/>
<evidence type="ECO:0000313" key="1">
    <source>
        <dbReference type="EMBL" id="QRE03616.1"/>
    </source>
</evidence>
<dbReference type="GeneID" id="66552963"/>
<dbReference type="KEGG" id="fpw:IA04_07150"/>
<gene>
    <name evidence="1" type="ORF">H0H26_12105</name>
</gene>
<dbReference type="RefSeq" id="WP_011963621.1">
    <property type="nucleotide sequence ID" value="NZ_BCNG01000029.1"/>
</dbReference>
<dbReference type="EMBL" id="CP059075">
    <property type="protein sequence ID" value="QRE03616.1"/>
    <property type="molecule type" value="Genomic_DNA"/>
</dbReference>
<accession>A0A075RG39</accession>
<evidence type="ECO:0000313" key="2">
    <source>
        <dbReference type="Proteomes" id="UP000596329"/>
    </source>
</evidence>
<dbReference type="KEGG" id="fpk:IA06_07190"/>
<dbReference type="Proteomes" id="UP000596329">
    <property type="component" value="Chromosome"/>
</dbReference>
<protein>
    <submittedName>
        <fullName evidence="1">Uncharacterized protein</fullName>
    </submittedName>
</protein>
<organism evidence="1 2">
    <name type="scientific">Flavobacterium psychrophilum</name>
    <dbReference type="NCBI Taxonomy" id="96345"/>
    <lineage>
        <taxon>Bacteria</taxon>
        <taxon>Pseudomonadati</taxon>
        <taxon>Bacteroidota</taxon>
        <taxon>Flavobacteriia</taxon>
        <taxon>Flavobacteriales</taxon>
        <taxon>Flavobacteriaceae</taxon>
        <taxon>Flavobacterium</taxon>
    </lineage>
</organism>
<name>A0A075RG39_FLAPS</name>
<proteinExistence type="predicted"/>
<dbReference type="AlphaFoldDB" id="A0A075RG39"/>
<sequence length="125" mass="14523">MRKEDYLTTQINQLGYVLKRILEKLTGTKSNDQLGVVWVVDNFKLKEKLGFDLAILDTISDENLIPFLITKEGFNDSNIELFADVLVKIDKEKYAKKALQIYNYVNQITATFSFERDLKIKEINL</sequence>
<dbReference type="OMA" id="HAKMEKI"/>
<dbReference type="KEGG" id="fpc:FPSM_01975"/>